<dbReference type="Proteomes" id="UP000030428">
    <property type="component" value="Unassembled WGS sequence"/>
</dbReference>
<name>A0A4E0R3H0_9GAMM</name>
<dbReference type="EMBL" id="JSZA02000031">
    <property type="protein sequence ID" value="TGO03242.1"/>
    <property type="molecule type" value="Genomic_DNA"/>
</dbReference>
<evidence type="ECO:0000313" key="2">
    <source>
        <dbReference type="Proteomes" id="UP000030428"/>
    </source>
</evidence>
<comment type="caution">
    <text evidence="1">The sequence shown here is derived from an EMBL/GenBank/DDBJ whole genome shotgun (WGS) entry which is preliminary data.</text>
</comment>
<organism evidence="1 2">
    <name type="scientific">Candidatus Thiomargarita nelsonii</name>
    <dbReference type="NCBI Taxonomy" id="1003181"/>
    <lineage>
        <taxon>Bacteria</taxon>
        <taxon>Pseudomonadati</taxon>
        <taxon>Pseudomonadota</taxon>
        <taxon>Gammaproteobacteria</taxon>
        <taxon>Thiotrichales</taxon>
        <taxon>Thiotrichaceae</taxon>
        <taxon>Thiomargarita</taxon>
    </lineage>
</organism>
<keyword evidence="2" id="KW-1185">Reference proteome</keyword>
<reference evidence="1 2" key="1">
    <citation type="journal article" date="2016" name="Front. Microbiol.">
        <title>Single-Cell (Meta-)Genomics of a Dimorphic Candidatus Thiomargarita nelsonii Reveals Genomic Plasticity.</title>
        <authorList>
            <person name="Flood B.E."/>
            <person name="Fliss P."/>
            <person name="Jones D.S."/>
            <person name="Dick G.J."/>
            <person name="Jain S."/>
            <person name="Kaster A.K."/>
            <person name="Winkel M."/>
            <person name="Mussmann M."/>
            <person name="Bailey J."/>
        </authorList>
    </citation>
    <scope>NUCLEOTIDE SEQUENCE [LARGE SCALE GENOMIC DNA]</scope>
    <source>
        <strain evidence="1">Hydrate Ridge</strain>
    </source>
</reference>
<accession>A0A4E0R3H0</accession>
<dbReference type="AlphaFoldDB" id="A0A4E0R3H0"/>
<protein>
    <submittedName>
        <fullName evidence="1">Uncharacterized protein</fullName>
    </submittedName>
</protein>
<sequence>MHSFAECGKDKMPALNFKIKTMKRQPRRFAFREVTFYIGNKISPKVEMTDKLTTYQFFISH</sequence>
<gene>
    <name evidence="1" type="ORF">PN36_10150</name>
</gene>
<evidence type="ECO:0000313" key="1">
    <source>
        <dbReference type="EMBL" id="TGO03242.1"/>
    </source>
</evidence>
<proteinExistence type="predicted"/>